<evidence type="ECO:0000256" key="6">
    <source>
        <dbReference type="ARBA" id="ARBA00023160"/>
    </source>
</evidence>
<dbReference type="AlphaFoldDB" id="A0A1T4VLN0"/>
<sequence>MDIKEVYDIWDRFEKSDIDEIEVELGEDRVHFKKTADVDEALGKLAGCMNIRSEVAPANAPASTVDTNENASDGSCILPYNGSPVKAPIVGTFYRAPSPGATPFVEEGTKVKKGDVIGIIEAMKLMNELSAPKDGTIETILAEDGKMVEYDQVIMSIN</sequence>
<dbReference type="UniPathway" id="UPA00094"/>
<dbReference type="InterPro" id="IPR001249">
    <property type="entry name" value="AcCoA_biotinCC"/>
</dbReference>
<dbReference type="PANTHER" id="PTHR45266:SF3">
    <property type="entry name" value="OXALOACETATE DECARBOXYLASE ALPHA CHAIN"/>
    <property type="match status" value="1"/>
</dbReference>
<feature type="domain" description="Lipoyl-binding" evidence="9">
    <location>
        <begin position="82"/>
        <end position="158"/>
    </location>
</feature>
<evidence type="ECO:0000256" key="1">
    <source>
        <dbReference type="ARBA" id="ARBA00005194"/>
    </source>
</evidence>
<organism evidence="10 11">
    <name type="scientific">Eubacterium uniforme</name>
    <dbReference type="NCBI Taxonomy" id="39495"/>
    <lineage>
        <taxon>Bacteria</taxon>
        <taxon>Bacillati</taxon>
        <taxon>Bacillota</taxon>
        <taxon>Clostridia</taxon>
        <taxon>Eubacteriales</taxon>
        <taxon>Eubacteriaceae</taxon>
        <taxon>Eubacterium</taxon>
    </lineage>
</organism>
<evidence type="ECO:0000256" key="8">
    <source>
        <dbReference type="RuleBase" id="RU364072"/>
    </source>
</evidence>
<keyword evidence="4 8" id="KW-0276">Fatty acid metabolism</keyword>
<keyword evidence="11" id="KW-1185">Reference proteome</keyword>
<evidence type="ECO:0000259" key="9">
    <source>
        <dbReference type="PROSITE" id="PS50968"/>
    </source>
</evidence>
<dbReference type="EMBL" id="FUXZ01000006">
    <property type="protein sequence ID" value="SKA65778.1"/>
    <property type="molecule type" value="Genomic_DNA"/>
</dbReference>
<dbReference type="InterPro" id="IPR001882">
    <property type="entry name" value="Biotin_BS"/>
</dbReference>
<dbReference type="PROSITE" id="PS50968">
    <property type="entry name" value="BIOTINYL_LIPOYL"/>
    <property type="match status" value="1"/>
</dbReference>
<dbReference type="GO" id="GO:0009317">
    <property type="term" value="C:acetyl-CoA carboxylase complex"/>
    <property type="evidence" value="ECO:0007669"/>
    <property type="project" value="InterPro"/>
</dbReference>
<dbReference type="Gene3D" id="2.40.50.100">
    <property type="match status" value="1"/>
</dbReference>
<comment type="pathway">
    <text evidence="1 8">Lipid metabolism; fatty acid biosynthesis.</text>
</comment>
<keyword evidence="7 8" id="KW-0092">Biotin</keyword>
<dbReference type="InterPro" id="IPR011053">
    <property type="entry name" value="Single_hybrid_motif"/>
</dbReference>
<dbReference type="Pfam" id="PF00364">
    <property type="entry name" value="Biotin_lipoyl"/>
    <property type="match status" value="1"/>
</dbReference>
<dbReference type="PROSITE" id="PS00188">
    <property type="entry name" value="BIOTIN"/>
    <property type="match status" value="1"/>
</dbReference>
<dbReference type="NCBIfam" id="TIGR00531">
    <property type="entry name" value="BCCP"/>
    <property type="match status" value="1"/>
</dbReference>
<accession>A0A1T4VLN0</accession>
<protein>
    <recommendedName>
        <fullName evidence="2 8">Biotin carboxyl carrier protein of acetyl-CoA carboxylase</fullName>
    </recommendedName>
</protein>
<keyword evidence="6 8" id="KW-0275">Fatty acid biosynthesis</keyword>
<dbReference type="STRING" id="39495.SAMN02745111_01199"/>
<evidence type="ECO:0000313" key="10">
    <source>
        <dbReference type="EMBL" id="SKA65778.1"/>
    </source>
</evidence>
<dbReference type="InterPro" id="IPR050709">
    <property type="entry name" value="Biotin_Carboxyl_Carrier/Decarb"/>
</dbReference>
<dbReference type="InterPro" id="IPR000089">
    <property type="entry name" value="Biotin_lipoyl"/>
</dbReference>
<dbReference type="OrthoDB" id="9811735at2"/>
<evidence type="ECO:0000256" key="5">
    <source>
        <dbReference type="ARBA" id="ARBA00023098"/>
    </source>
</evidence>
<gene>
    <name evidence="10" type="ORF">SAMN02745111_01199</name>
</gene>
<dbReference type="GO" id="GO:0006633">
    <property type="term" value="P:fatty acid biosynthetic process"/>
    <property type="evidence" value="ECO:0007669"/>
    <property type="project" value="UniProtKB-UniPathway"/>
</dbReference>
<dbReference type="RefSeq" id="WP_159444302.1">
    <property type="nucleotide sequence ID" value="NZ_FUXZ01000006.1"/>
</dbReference>
<evidence type="ECO:0000256" key="3">
    <source>
        <dbReference type="ARBA" id="ARBA00022516"/>
    </source>
</evidence>
<keyword evidence="3 8" id="KW-0444">Lipid biosynthesis</keyword>
<evidence type="ECO:0000256" key="4">
    <source>
        <dbReference type="ARBA" id="ARBA00022832"/>
    </source>
</evidence>
<dbReference type="PANTHER" id="PTHR45266">
    <property type="entry name" value="OXALOACETATE DECARBOXYLASE ALPHA CHAIN"/>
    <property type="match status" value="1"/>
</dbReference>
<proteinExistence type="predicted"/>
<dbReference type="FunFam" id="2.40.50.100:FF:000003">
    <property type="entry name" value="Acetyl-CoA carboxylase biotin carboxyl carrier protein"/>
    <property type="match status" value="1"/>
</dbReference>
<dbReference type="PRINTS" id="PR01071">
    <property type="entry name" value="ACOABIOTINCC"/>
</dbReference>
<reference evidence="10 11" key="1">
    <citation type="submission" date="2017-02" db="EMBL/GenBank/DDBJ databases">
        <authorList>
            <person name="Peterson S.W."/>
        </authorList>
    </citation>
    <scope>NUCLEOTIDE SEQUENCE [LARGE SCALE GENOMIC DNA]</scope>
    <source>
        <strain evidence="10 11">ATCC 35992</strain>
    </source>
</reference>
<keyword evidence="5 8" id="KW-0443">Lipid metabolism</keyword>
<comment type="function">
    <text evidence="8">This protein is a component of the acetyl coenzyme A carboxylase complex; first, biotin carboxylase catalyzes the carboxylation of the carrier protein and then the transcarboxylase transfers the carboxyl group to form malonyl-CoA.</text>
</comment>
<name>A0A1T4VLN0_9FIRM</name>
<dbReference type="Proteomes" id="UP000190814">
    <property type="component" value="Unassembled WGS sequence"/>
</dbReference>
<dbReference type="GO" id="GO:0003989">
    <property type="term" value="F:acetyl-CoA carboxylase activity"/>
    <property type="evidence" value="ECO:0007669"/>
    <property type="project" value="InterPro"/>
</dbReference>
<evidence type="ECO:0000313" key="11">
    <source>
        <dbReference type="Proteomes" id="UP000190814"/>
    </source>
</evidence>
<evidence type="ECO:0000256" key="2">
    <source>
        <dbReference type="ARBA" id="ARBA00017562"/>
    </source>
</evidence>
<evidence type="ECO:0000256" key="7">
    <source>
        <dbReference type="ARBA" id="ARBA00023267"/>
    </source>
</evidence>
<dbReference type="SUPFAM" id="SSF51230">
    <property type="entry name" value="Single hybrid motif"/>
    <property type="match status" value="1"/>
</dbReference>
<dbReference type="CDD" id="cd06850">
    <property type="entry name" value="biotinyl_domain"/>
    <property type="match status" value="1"/>
</dbReference>